<feature type="non-terminal residue" evidence="3">
    <location>
        <position position="1"/>
    </location>
</feature>
<sequence>WVCDRSGETFWDLLEQAATQQAGEKVSFR</sequence>
<dbReference type="InterPro" id="IPR002908">
    <property type="entry name" value="Frataxin/CyaY"/>
</dbReference>
<dbReference type="GO" id="GO:0005737">
    <property type="term" value="C:cytoplasm"/>
    <property type="evidence" value="ECO:0007669"/>
    <property type="project" value="UniProtKB-ARBA"/>
</dbReference>
<comment type="caution">
    <text evidence="3">The sequence shown here is derived from an EMBL/GenBank/DDBJ whole genome shotgun (WGS) entry which is preliminary data.</text>
</comment>
<name>A0A718X9Q1_SALTS</name>
<dbReference type="SUPFAM" id="SSF55387">
    <property type="entry name" value="Frataxin/Nqo15-like"/>
    <property type="match status" value="1"/>
</dbReference>
<gene>
    <name evidence="3" type="primary">cyaY</name>
    <name evidence="3" type="ORF">G1W99_24625</name>
</gene>
<evidence type="ECO:0000256" key="1">
    <source>
        <dbReference type="ARBA" id="ARBA00008183"/>
    </source>
</evidence>
<evidence type="ECO:0000256" key="2">
    <source>
        <dbReference type="ARBA" id="ARBA00023004"/>
    </source>
</evidence>
<dbReference type="AlphaFoldDB" id="A0A718X9Q1"/>
<evidence type="ECO:0000313" key="3">
    <source>
        <dbReference type="EMBL" id="HAD6831468.1"/>
    </source>
</evidence>
<dbReference type="PROSITE" id="PS50810">
    <property type="entry name" value="FRATAXIN_2"/>
    <property type="match status" value="1"/>
</dbReference>
<dbReference type="InterPro" id="IPR036524">
    <property type="entry name" value="Frataxin/CyaY_sf"/>
</dbReference>
<dbReference type="GO" id="GO:0008199">
    <property type="term" value="F:ferric iron binding"/>
    <property type="evidence" value="ECO:0007669"/>
    <property type="project" value="InterPro"/>
</dbReference>
<dbReference type="GO" id="GO:0016226">
    <property type="term" value="P:iron-sulfur cluster assembly"/>
    <property type="evidence" value="ECO:0007669"/>
    <property type="project" value="InterPro"/>
</dbReference>
<proteinExistence type="inferred from homology"/>
<accession>A0A718X9Q1</accession>
<keyword evidence="2" id="KW-0408">Iron</keyword>
<organism evidence="3">
    <name type="scientific">Salmonella typhimurium (strain SL1344)</name>
    <dbReference type="NCBI Taxonomy" id="216597"/>
    <lineage>
        <taxon>Bacteria</taxon>
        <taxon>Pseudomonadati</taxon>
        <taxon>Pseudomonadota</taxon>
        <taxon>Gammaproteobacteria</taxon>
        <taxon>Enterobacterales</taxon>
        <taxon>Enterobacteriaceae</taxon>
        <taxon>Salmonella</taxon>
    </lineage>
</organism>
<comment type="similarity">
    <text evidence="1">Belongs to the frataxin family.</text>
</comment>
<dbReference type="Gene3D" id="3.30.920.10">
    <property type="entry name" value="Frataxin/CyaY"/>
    <property type="match status" value="1"/>
</dbReference>
<reference evidence="3" key="2">
    <citation type="submission" date="2019-01" db="EMBL/GenBank/DDBJ databases">
        <authorList>
            <consortium name="NCBI Pathogen Detection Project"/>
        </authorList>
    </citation>
    <scope>NUCLEOTIDE SEQUENCE</scope>
    <source>
        <strain evidence="3">SL1344</strain>
    </source>
</reference>
<protein>
    <submittedName>
        <fullName evidence="3">Iron donor protein CyaY</fullName>
    </submittedName>
</protein>
<reference evidence="3" key="1">
    <citation type="journal article" date="2018" name="Genome Biol.">
        <title>SKESA: strategic k-mer extension for scrupulous assemblies.</title>
        <authorList>
            <person name="Souvorov A."/>
            <person name="Agarwala R."/>
            <person name="Lipman D.J."/>
        </authorList>
    </citation>
    <scope>NUCLEOTIDE SEQUENCE</scope>
    <source>
        <strain evidence="3">SL1344</strain>
    </source>
</reference>
<dbReference type="EMBL" id="DAAPMR010000090">
    <property type="protein sequence ID" value="HAD6831468.1"/>
    <property type="molecule type" value="Genomic_DNA"/>
</dbReference>